<organism evidence="2 3">
    <name type="scientific">Trypanosoma rangeli SC58</name>
    <dbReference type="NCBI Taxonomy" id="429131"/>
    <lineage>
        <taxon>Eukaryota</taxon>
        <taxon>Discoba</taxon>
        <taxon>Euglenozoa</taxon>
        <taxon>Kinetoplastea</taxon>
        <taxon>Metakinetoplastina</taxon>
        <taxon>Trypanosomatida</taxon>
        <taxon>Trypanosomatidae</taxon>
        <taxon>Trypanosoma</taxon>
        <taxon>Herpetosoma</taxon>
    </lineage>
</organism>
<dbReference type="VEuPathDB" id="TriTrypDB:TRSC58_01383"/>
<gene>
    <name evidence="2" type="ORF">TRSC58_01383</name>
</gene>
<evidence type="ECO:0000256" key="1">
    <source>
        <dbReference type="SAM" id="MobiDB-lite"/>
    </source>
</evidence>
<dbReference type="OrthoDB" id="275564at2759"/>
<protein>
    <submittedName>
        <fullName evidence="2">Uncharacterized protein</fullName>
    </submittedName>
</protein>
<comment type="caution">
    <text evidence="2">The sequence shown here is derived from an EMBL/GenBank/DDBJ whole genome shotgun (WGS) entry which is preliminary data.</text>
</comment>
<dbReference type="Proteomes" id="UP000031737">
    <property type="component" value="Unassembled WGS sequence"/>
</dbReference>
<keyword evidence="3" id="KW-1185">Reference proteome</keyword>
<reference evidence="2 3" key="1">
    <citation type="submission" date="2013-07" db="EMBL/GenBank/DDBJ databases">
        <authorList>
            <person name="Stoco P.H."/>
            <person name="Wagner G."/>
            <person name="Gerber A."/>
            <person name="Zaha A."/>
            <person name="Thompson C."/>
            <person name="Bartholomeu D.C."/>
            <person name="Luckemeyer D.D."/>
            <person name="Bahia D."/>
            <person name="Loreto E."/>
            <person name="Prestes E.B."/>
            <person name="Lima F.M."/>
            <person name="Rodrigues-Luiz G."/>
            <person name="Vallejo G.A."/>
            <person name="Filho J.F."/>
            <person name="Monteiro K.M."/>
            <person name="Tyler K.M."/>
            <person name="de Almeida L.G."/>
            <person name="Ortiz M.F."/>
            <person name="Siervo M.A."/>
            <person name="de Moraes M.H."/>
            <person name="Cunha O.L."/>
            <person name="Mendonca-Neto R."/>
            <person name="Silva R."/>
            <person name="Teixeira S.M."/>
            <person name="Murta S.M."/>
            <person name="Sincero T.C."/>
            <person name="Mendes T.A."/>
            <person name="Urmenyi T.P."/>
            <person name="Silva V.G."/>
            <person name="da Rocha W.D."/>
            <person name="Andersson B."/>
            <person name="Romanha A.J."/>
            <person name="Steindel M."/>
            <person name="de Vasconcelos A.T."/>
            <person name="Grisard E.C."/>
        </authorList>
    </citation>
    <scope>NUCLEOTIDE SEQUENCE [LARGE SCALE GENOMIC DNA]</scope>
    <source>
        <strain evidence="2 3">SC58</strain>
    </source>
</reference>
<evidence type="ECO:0000313" key="2">
    <source>
        <dbReference type="EMBL" id="ESL10876.1"/>
    </source>
</evidence>
<name>A0A061J9S5_TRYRA</name>
<sequence>MLFFTRRLLAEVTTINSSTASASGRLIRIRKKSKWIDRRSKRIPHNGKDVWLFGEQPSCALCHVRFRFKQDHEAHKESELHQNRLRWVETMRWWKEIGEPQHLQHNAAEWEWFEQHVLPKKAATMGVPLEEAARHFRRATMLETPKWHGRLQPPNARSEIKEPRDQRWPASPKW</sequence>
<proteinExistence type="predicted"/>
<feature type="compositionally biased region" description="Basic and acidic residues" evidence="1">
    <location>
        <begin position="158"/>
        <end position="167"/>
    </location>
</feature>
<dbReference type="AlphaFoldDB" id="A0A061J9S5"/>
<feature type="region of interest" description="Disordered" evidence="1">
    <location>
        <begin position="144"/>
        <end position="174"/>
    </location>
</feature>
<evidence type="ECO:0000313" key="3">
    <source>
        <dbReference type="Proteomes" id="UP000031737"/>
    </source>
</evidence>
<dbReference type="EMBL" id="AUPL01001383">
    <property type="protein sequence ID" value="ESL10876.1"/>
    <property type="molecule type" value="Genomic_DNA"/>
</dbReference>
<accession>A0A061J9S5</accession>